<dbReference type="OrthoDB" id="9809733at2"/>
<gene>
    <name evidence="1" type="ORF">CFX0092_A2880</name>
</gene>
<dbReference type="Proteomes" id="UP000215027">
    <property type="component" value="Chromosome I"/>
</dbReference>
<dbReference type="InterPro" id="IPR036249">
    <property type="entry name" value="Thioredoxin-like_sf"/>
</dbReference>
<dbReference type="KEGG" id="pbf:CFX0092_A2880"/>
<evidence type="ECO:0008006" key="3">
    <source>
        <dbReference type="Google" id="ProtNLM"/>
    </source>
</evidence>
<sequence>MELHREEIEAAGLQVVAVGLGQPKHARHFGDKLAPSVACLTNEEPDLHAIYGVERANILRMIAPDALMAGAQAAGRGHTQGASTGDVQRLPGTFIVDATGIVRYAHYGKYAGDNPDLVELLDWWRNRVPSEKLGF</sequence>
<accession>A0A160T689</accession>
<keyword evidence="2" id="KW-1185">Reference proteome</keyword>
<dbReference type="AlphaFoldDB" id="A0A160T689"/>
<organism evidence="1 2">
    <name type="scientific">Candidatus Promineifilum breve</name>
    <dbReference type="NCBI Taxonomy" id="1806508"/>
    <lineage>
        <taxon>Bacteria</taxon>
        <taxon>Bacillati</taxon>
        <taxon>Chloroflexota</taxon>
        <taxon>Ardenticatenia</taxon>
        <taxon>Candidatus Promineifilales</taxon>
        <taxon>Candidatus Promineifilaceae</taxon>
        <taxon>Candidatus Promineifilum</taxon>
    </lineage>
</organism>
<protein>
    <recommendedName>
        <fullName evidence="3">Alkyl hydroperoxide reductase subunit C/ Thiol specific antioxidant domain-containing protein</fullName>
    </recommendedName>
</protein>
<proteinExistence type="predicted"/>
<dbReference type="Pfam" id="PF13911">
    <property type="entry name" value="AhpC-TSA_2"/>
    <property type="match status" value="1"/>
</dbReference>
<name>A0A160T689_9CHLR</name>
<evidence type="ECO:0000313" key="2">
    <source>
        <dbReference type="Proteomes" id="UP000215027"/>
    </source>
</evidence>
<dbReference type="Gene3D" id="3.40.30.10">
    <property type="entry name" value="Glutaredoxin"/>
    <property type="match status" value="1"/>
</dbReference>
<reference evidence="1" key="1">
    <citation type="submission" date="2016-01" db="EMBL/GenBank/DDBJ databases">
        <authorList>
            <person name="Mcilroy J.S."/>
            <person name="Karst M S."/>
            <person name="Albertsen M."/>
        </authorList>
    </citation>
    <scope>NUCLEOTIDE SEQUENCE</scope>
    <source>
        <strain evidence="1">Cfx-K</strain>
    </source>
</reference>
<dbReference type="InterPro" id="IPR032801">
    <property type="entry name" value="PXL2A/B/C"/>
</dbReference>
<evidence type="ECO:0000313" key="1">
    <source>
        <dbReference type="EMBL" id="CUS04758.2"/>
    </source>
</evidence>
<dbReference type="EMBL" id="LN890655">
    <property type="protein sequence ID" value="CUS04758.2"/>
    <property type="molecule type" value="Genomic_DNA"/>
</dbReference>
<dbReference type="SUPFAM" id="SSF52833">
    <property type="entry name" value="Thioredoxin-like"/>
    <property type="match status" value="1"/>
</dbReference>